<protein>
    <submittedName>
        <fullName evidence="1">Uncharacterized protein</fullName>
    </submittedName>
</protein>
<evidence type="ECO:0000313" key="2">
    <source>
        <dbReference type="Proteomes" id="UP000267821"/>
    </source>
</evidence>
<evidence type="ECO:0000313" key="1">
    <source>
        <dbReference type="EMBL" id="RPB26437.1"/>
    </source>
</evidence>
<name>A0A3N4LU91_9PEZI</name>
<organism evidence="1 2">
    <name type="scientific">Terfezia boudieri ATCC MYA-4762</name>
    <dbReference type="NCBI Taxonomy" id="1051890"/>
    <lineage>
        <taxon>Eukaryota</taxon>
        <taxon>Fungi</taxon>
        <taxon>Dikarya</taxon>
        <taxon>Ascomycota</taxon>
        <taxon>Pezizomycotina</taxon>
        <taxon>Pezizomycetes</taxon>
        <taxon>Pezizales</taxon>
        <taxon>Pezizaceae</taxon>
        <taxon>Terfezia</taxon>
    </lineage>
</organism>
<accession>A0A3N4LU91</accession>
<gene>
    <name evidence="1" type="ORF">L211DRAFT_866364</name>
</gene>
<sequence>MTLPSYHPPLQECPKGPPYQPIETLLAPPTARVMATFAFASSPAIAQDAISLPPCGSVENITSRLRYLLGAKTFDKLEAGSAIKRIHYPCFLVLAAPRLRNTGTLLMSATLDSFYYYERDKFPSYDVTYDPVCDIARVSVWWVRDRKEERKLLKGYITEIYAPAWIKEVERIRAERKLSCRIAQLVLKI</sequence>
<dbReference type="Proteomes" id="UP000267821">
    <property type="component" value="Unassembled WGS sequence"/>
</dbReference>
<dbReference type="InParanoid" id="A0A3N4LU91"/>
<dbReference type="EMBL" id="ML121534">
    <property type="protein sequence ID" value="RPB26437.1"/>
    <property type="molecule type" value="Genomic_DNA"/>
</dbReference>
<dbReference type="OrthoDB" id="10298406at2759"/>
<dbReference type="AlphaFoldDB" id="A0A3N4LU91"/>
<reference evidence="1 2" key="1">
    <citation type="journal article" date="2018" name="Nat. Ecol. Evol.">
        <title>Pezizomycetes genomes reveal the molecular basis of ectomycorrhizal truffle lifestyle.</title>
        <authorList>
            <person name="Murat C."/>
            <person name="Payen T."/>
            <person name="Noel B."/>
            <person name="Kuo A."/>
            <person name="Morin E."/>
            <person name="Chen J."/>
            <person name="Kohler A."/>
            <person name="Krizsan K."/>
            <person name="Balestrini R."/>
            <person name="Da Silva C."/>
            <person name="Montanini B."/>
            <person name="Hainaut M."/>
            <person name="Levati E."/>
            <person name="Barry K.W."/>
            <person name="Belfiori B."/>
            <person name="Cichocki N."/>
            <person name="Clum A."/>
            <person name="Dockter R.B."/>
            <person name="Fauchery L."/>
            <person name="Guy J."/>
            <person name="Iotti M."/>
            <person name="Le Tacon F."/>
            <person name="Lindquist E.A."/>
            <person name="Lipzen A."/>
            <person name="Malagnac F."/>
            <person name="Mello A."/>
            <person name="Molinier V."/>
            <person name="Miyauchi S."/>
            <person name="Poulain J."/>
            <person name="Riccioni C."/>
            <person name="Rubini A."/>
            <person name="Sitrit Y."/>
            <person name="Splivallo R."/>
            <person name="Traeger S."/>
            <person name="Wang M."/>
            <person name="Zifcakova L."/>
            <person name="Wipf D."/>
            <person name="Zambonelli A."/>
            <person name="Paolocci F."/>
            <person name="Nowrousian M."/>
            <person name="Ottonello S."/>
            <person name="Baldrian P."/>
            <person name="Spatafora J.W."/>
            <person name="Henrissat B."/>
            <person name="Nagy L.G."/>
            <person name="Aury J.M."/>
            <person name="Wincker P."/>
            <person name="Grigoriev I.V."/>
            <person name="Bonfante P."/>
            <person name="Martin F.M."/>
        </authorList>
    </citation>
    <scope>NUCLEOTIDE SEQUENCE [LARGE SCALE GENOMIC DNA]</scope>
    <source>
        <strain evidence="1 2">ATCC MYA-4762</strain>
    </source>
</reference>
<proteinExistence type="predicted"/>
<keyword evidence="2" id="KW-1185">Reference proteome</keyword>